<evidence type="ECO:0000313" key="2">
    <source>
        <dbReference type="Ensembl" id="ENSZLMP00000019571.1"/>
    </source>
</evidence>
<dbReference type="AlphaFoldDB" id="A0A8D2QVD0"/>
<sequence length="113" mass="13058">MFLYCFSPGIFQLHITLTMVLYLPESLWTSFADGRVRLRIDNSCPQTPITVHQMFKDSLEKYGSLNALASKKNGKWEKITFSEYYCLSRKAAKSFLKELLCCTVSETWVQRSA</sequence>
<protein>
    <submittedName>
        <fullName evidence="2">Uncharacterized protein</fullName>
    </submittedName>
</protein>
<organism evidence="2 3">
    <name type="scientific">Zosterops lateralis melanops</name>
    <dbReference type="NCBI Taxonomy" id="1220523"/>
    <lineage>
        <taxon>Eukaryota</taxon>
        <taxon>Metazoa</taxon>
        <taxon>Chordata</taxon>
        <taxon>Craniata</taxon>
        <taxon>Vertebrata</taxon>
        <taxon>Euteleostomi</taxon>
        <taxon>Archelosauria</taxon>
        <taxon>Archosauria</taxon>
        <taxon>Dinosauria</taxon>
        <taxon>Saurischia</taxon>
        <taxon>Theropoda</taxon>
        <taxon>Coelurosauria</taxon>
        <taxon>Aves</taxon>
        <taxon>Neognathae</taxon>
        <taxon>Neoaves</taxon>
        <taxon>Telluraves</taxon>
        <taxon>Australaves</taxon>
        <taxon>Passeriformes</taxon>
        <taxon>Sylvioidea</taxon>
        <taxon>Zosteropidae</taxon>
        <taxon>Zosterops</taxon>
    </lineage>
</organism>
<dbReference type="Ensembl" id="ENSZLMT00000020101.1">
    <property type="protein sequence ID" value="ENSZLMP00000019571.1"/>
    <property type="gene ID" value="ENSZLMG00000013518.1"/>
</dbReference>
<evidence type="ECO:0000313" key="3">
    <source>
        <dbReference type="Proteomes" id="UP000694401"/>
    </source>
</evidence>
<name>A0A8D2QVD0_ZOSLA</name>
<keyword evidence="1" id="KW-0732">Signal</keyword>
<reference evidence="2" key="1">
    <citation type="submission" date="2025-08" db="UniProtKB">
        <authorList>
            <consortium name="Ensembl"/>
        </authorList>
    </citation>
    <scope>IDENTIFICATION</scope>
</reference>
<proteinExistence type="predicted"/>
<reference evidence="2" key="2">
    <citation type="submission" date="2025-09" db="UniProtKB">
        <authorList>
            <consortium name="Ensembl"/>
        </authorList>
    </citation>
    <scope>IDENTIFICATION</scope>
</reference>
<dbReference type="Proteomes" id="UP000694401">
    <property type="component" value="Unassembled WGS sequence"/>
</dbReference>
<keyword evidence="3" id="KW-1185">Reference proteome</keyword>
<feature type="signal peptide" evidence="1">
    <location>
        <begin position="1"/>
        <end position="18"/>
    </location>
</feature>
<feature type="chain" id="PRO_5034358798" evidence="1">
    <location>
        <begin position="19"/>
        <end position="113"/>
    </location>
</feature>
<accession>A0A8D2QVD0</accession>
<evidence type="ECO:0000256" key="1">
    <source>
        <dbReference type="SAM" id="SignalP"/>
    </source>
</evidence>